<dbReference type="Proteomes" id="UP000281553">
    <property type="component" value="Unassembled WGS sequence"/>
</dbReference>
<evidence type="ECO:0000256" key="1">
    <source>
        <dbReference type="SAM" id="MobiDB-lite"/>
    </source>
</evidence>
<dbReference type="OrthoDB" id="10258608at2759"/>
<dbReference type="EMBL" id="UYRU01066507">
    <property type="protein sequence ID" value="VDN16620.1"/>
    <property type="molecule type" value="Genomic_DNA"/>
</dbReference>
<name>A0A3P7LTT6_DIBLA</name>
<reference evidence="2 3" key="1">
    <citation type="submission" date="2018-11" db="EMBL/GenBank/DDBJ databases">
        <authorList>
            <consortium name="Pathogen Informatics"/>
        </authorList>
    </citation>
    <scope>NUCLEOTIDE SEQUENCE [LARGE SCALE GENOMIC DNA]</scope>
</reference>
<evidence type="ECO:0000313" key="3">
    <source>
        <dbReference type="Proteomes" id="UP000281553"/>
    </source>
</evidence>
<evidence type="ECO:0000313" key="2">
    <source>
        <dbReference type="EMBL" id="VDN16620.1"/>
    </source>
</evidence>
<feature type="compositionally biased region" description="Basic and acidic residues" evidence="1">
    <location>
        <begin position="154"/>
        <end position="163"/>
    </location>
</feature>
<sequence>MTPFLDVIRSETTSGPITGLALTSVEKFLAYGLLEASAGGRKVQYYQYNQPSPAAQDMVVLMKIVHLLRTLMLVPAGYLLSNEMVFEILQNCLRICLETKLSELLRRTAEQFLCSIVQLFFSRLPALIAAEALLEQPEVPSASRTPRMFPKNHFAVDERKDPETATYQGDGQPAVPTDGSKLPPQQDPEADISGSVCSLKDHLVQQPSSEASQPADTAPEEGAPVTFVRSPSEIGMEALECQSPAPEEEALPQLTSQVFVASFAPPSLRSVCVFILR</sequence>
<accession>A0A3P7LTT6</accession>
<feature type="region of interest" description="Disordered" evidence="1">
    <location>
        <begin position="204"/>
        <end position="223"/>
    </location>
</feature>
<feature type="region of interest" description="Disordered" evidence="1">
    <location>
        <begin position="139"/>
        <end position="193"/>
    </location>
</feature>
<dbReference type="AlphaFoldDB" id="A0A3P7LTT6"/>
<keyword evidence="3" id="KW-1185">Reference proteome</keyword>
<feature type="compositionally biased region" description="Polar residues" evidence="1">
    <location>
        <begin position="205"/>
        <end position="215"/>
    </location>
</feature>
<gene>
    <name evidence="2" type="ORF">DILT_LOCUS12451</name>
</gene>
<organism evidence="2 3">
    <name type="scientific">Dibothriocephalus latus</name>
    <name type="common">Fish tapeworm</name>
    <name type="synonym">Diphyllobothrium latum</name>
    <dbReference type="NCBI Taxonomy" id="60516"/>
    <lineage>
        <taxon>Eukaryota</taxon>
        <taxon>Metazoa</taxon>
        <taxon>Spiralia</taxon>
        <taxon>Lophotrochozoa</taxon>
        <taxon>Platyhelminthes</taxon>
        <taxon>Cestoda</taxon>
        <taxon>Eucestoda</taxon>
        <taxon>Diphyllobothriidea</taxon>
        <taxon>Diphyllobothriidae</taxon>
        <taxon>Dibothriocephalus</taxon>
    </lineage>
</organism>
<proteinExistence type="predicted"/>
<protein>
    <recommendedName>
        <fullName evidence="4">Mon2/Sec7/BIG1-like HUS domain-containing protein</fullName>
    </recommendedName>
</protein>
<evidence type="ECO:0008006" key="4">
    <source>
        <dbReference type="Google" id="ProtNLM"/>
    </source>
</evidence>